<proteinExistence type="inferred from homology"/>
<evidence type="ECO:0000256" key="6">
    <source>
        <dbReference type="ARBA" id="ARBA00037589"/>
    </source>
</evidence>
<dbReference type="InterPro" id="IPR036108">
    <property type="entry name" value="4pyrrol_syn_uPrphyn_synt_sf"/>
</dbReference>
<dbReference type="GO" id="GO:0004852">
    <property type="term" value="F:uroporphyrinogen-III synthase activity"/>
    <property type="evidence" value="ECO:0007669"/>
    <property type="project" value="UniProtKB-UniRule"/>
</dbReference>
<evidence type="ECO:0000259" key="10">
    <source>
        <dbReference type="Pfam" id="PF02602"/>
    </source>
</evidence>
<evidence type="ECO:0000256" key="1">
    <source>
        <dbReference type="ARBA" id="ARBA00004772"/>
    </source>
</evidence>
<dbReference type="PANTHER" id="PTHR38042">
    <property type="entry name" value="UROPORPHYRINOGEN-III SYNTHASE, CHLOROPLASTIC"/>
    <property type="match status" value="1"/>
</dbReference>
<dbReference type="AlphaFoldDB" id="A0A4D6Y6B9"/>
<dbReference type="GO" id="GO:0006780">
    <property type="term" value="P:uroporphyrinogen III biosynthetic process"/>
    <property type="evidence" value="ECO:0007669"/>
    <property type="project" value="UniProtKB-UniRule"/>
</dbReference>
<dbReference type="EC" id="4.2.1.75" evidence="3 9"/>
<evidence type="ECO:0000313" key="11">
    <source>
        <dbReference type="EMBL" id="QCI21858.1"/>
    </source>
</evidence>
<keyword evidence="5 9" id="KW-0627">Porphyrin biosynthesis</keyword>
<gene>
    <name evidence="11" type="ORF">D9V69_02955</name>
</gene>
<dbReference type="SUPFAM" id="SSF69618">
    <property type="entry name" value="HemD-like"/>
    <property type="match status" value="1"/>
</dbReference>
<evidence type="ECO:0000256" key="3">
    <source>
        <dbReference type="ARBA" id="ARBA00013109"/>
    </source>
</evidence>
<comment type="pathway">
    <text evidence="1 9">Porphyrin-containing compound metabolism; protoporphyrin-IX biosynthesis; coproporphyrinogen-III from 5-aminolevulinate: step 3/4.</text>
</comment>
<dbReference type="InterPro" id="IPR003754">
    <property type="entry name" value="4pyrrol_synth_uPrphyn_synth"/>
</dbReference>
<feature type="domain" description="Tetrapyrrole biosynthesis uroporphyrinogen III synthase" evidence="10">
    <location>
        <begin position="14"/>
        <end position="231"/>
    </location>
</feature>
<comment type="similarity">
    <text evidence="2 9">Belongs to the uroporphyrinogen-III synthase family.</text>
</comment>
<dbReference type="PANTHER" id="PTHR38042:SF1">
    <property type="entry name" value="UROPORPHYRINOGEN-III SYNTHASE, CHLOROPLASTIC"/>
    <property type="match status" value="1"/>
</dbReference>
<evidence type="ECO:0000256" key="9">
    <source>
        <dbReference type="RuleBase" id="RU366031"/>
    </source>
</evidence>
<organism evidence="11 12">
    <name type="scientific">Buchnera aphidicola</name>
    <name type="common">Hyadaphis tataricae</name>
    <dbReference type="NCBI Taxonomy" id="1241859"/>
    <lineage>
        <taxon>Bacteria</taxon>
        <taxon>Pseudomonadati</taxon>
        <taxon>Pseudomonadota</taxon>
        <taxon>Gammaproteobacteria</taxon>
        <taxon>Enterobacterales</taxon>
        <taxon>Erwiniaceae</taxon>
        <taxon>Buchnera</taxon>
    </lineage>
</organism>
<evidence type="ECO:0000256" key="8">
    <source>
        <dbReference type="ARBA" id="ARBA00048617"/>
    </source>
</evidence>
<dbReference type="Gene3D" id="3.40.50.10090">
    <property type="match status" value="2"/>
</dbReference>
<comment type="catalytic activity">
    <reaction evidence="8 9">
        <text>hydroxymethylbilane = uroporphyrinogen III + H2O</text>
        <dbReference type="Rhea" id="RHEA:18965"/>
        <dbReference type="ChEBI" id="CHEBI:15377"/>
        <dbReference type="ChEBI" id="CHEBI:57308"/>
        <dbReference type="ChEBI" id="CHEBI:57845"/>
        <dbReference type="EC" id="4.2.1.75"/>
    </reaction>
</comment>
<dbReference type="EMBL" id="CP034873">
    <property type="protein sequence ID" value="QCI21858.1"/>
    <property type="molecule type" value="Genomic_DNA"/>
</dbReference>
<reference evidence="11 12" key="2">
    <citation type="submission" date="2019-05" db="EMBL/GenBank/DDBJ databases">
        <title>Genome evolution of the obligate endosymbiont Buchnera aphidicola.</title>
        <authorList>
            <person name="Moran N.A."/>
        </authorList>
    </citation>
    <scope>NUCLEOTIDE SEQUENCE [LARGE SCALE GENOMIC DNA]</scope>
    <source>
        <strain evidence="11 12">Hta</strain>
    </source>
</reference>
<dbReference type="Pfam" id="PF02602">
    <property type="entry name" value="HEM4"/>
    <property type="match status" value="1"/>
</dbReference>
<accession>A0A4D6Y6B9</accession>
<evidence type="ECO:0000256" key="4">
    <source>
        <dbReference type="ARBA" id="ARBA00023239"/>
    </source>
</evidence>
<comment type="function">
    <text evidence="6 9">Catalyzes cyclization of the linear tetrapyrrole, hydroxymethylbilane, to the macrocyclic uroporphyrinogen III.</text>
</comment>
<dbReference type="GO" id="GO:0006782">
    <property type="term" value="P:protoporphyrinogen IX biosynthetic process"/>
    <property type="evidence" value="ECO:0007669"/>
    <property type="project" value="UniProtKB-UniRule"/>
</dbReference>
<dbReference type="RefSeq" id="WP_158356826.1">
    <property type="nucleotide sequence ID" value="NZ_CP034873.1"/>
</dbReference>
<sequence length="247" mass="29189">MTILVIRPSPTGEELVKNLNENGILSYHFSFYDFYPSFTKINLSNKVDELYQSDVIVFFSKTSIYYTDLFLKQKNLKWPFSVKYFTIGQSTAFFLHKHVQKKIFFPKNNENSENLLHLLNKHLHKKNKIVLLQGENGRTLVQKILTKNGFQVSVIECYKRKLRISDIKQQEKTWRLYHINALVITSSEVLFCLKKVFSKNNWLFQCKLFVVSKRLSKIAECLGWNNITVSRYASNHFLLKIIQETKF</sequence>
<protein>
    <recommendedName>
        <fullName evidence="7 9">Uroporphyrinogen-III synthase</fullName>
        <ecNumber evidence="3 9">4.2.1.75</ecNumber>
    </recommendedName>
</protein>
<dbReference type="OrthoDB" id="9787650at2"/>
<dbReference type="CDD" id="cd06578">
    <property type="entry name" value="HemD"/>
    <property type="match status" value="1"/>
</dbReference>
<keyword evidence="4 9" id="KW-0456">Lyase</keyword>
<dbReference type="InterPro" id="IPR039793">
    <property type="entry name" value="UROS/Hem4"/>
</dbReference>
<dbReference type="Proteomes" id="UP000298773">
    <property type="component" value="Chromosome"/>
</dbReference>
<evidence type="ECO:0000313" key="12">
    <source>
        <dbReference type="Proteomes" id="UP000298773"/>
    </source>
</evidence>
<name>A0A4D6Y6B9_9GAMM</name>
<evidence type="ECO:0000256" key="7">
    <source>
        <dbReference type="ARBA" id="ARBA00040167"/>
    </source>
</evidence>
<dbReference type="UniPathway" id="UPA00251">
    <property type="reaction ID" value="UER00320"/>
</dbReference>
<evidence type="ECO:0000256" key="5">
    <source>
        <dbReference type="ARBA" id="ARBA00023244"/>
    </source>
</evidence>
<reference evidence="11 12" key="1">
    <citation type="submission" date="2018-12" db="EMBL/GenBank/DDBJ databases">
        <authorList>
            <person name="Chong R.A."/>
        </authorList>
    </citation>
    <scope>NUCLEOTIDE SEQUENCE [LARGE SCALE GENOMIC DNA]</scope>
    <source>
        <strain evidence="11 12">Hta</strain>
    </source>
</reference>
<evidence type="ECO:0000256" key="2">
    <source>
        <dbReference type="ARBA" id="ARBA00008133"/>
    </source>
</evidence>